<dbReference type="STRING" id="402734.SAMN05660918_0834"/>
<feature type="transmembrane region" description="Helical" evidence="1">
    <location>
        <begin position="30"/>
        <end position="48"/>
    </location>
</feature>
<dbReference type="EMBL" id="FNYA01000001">
    <property type="protein sequence ID" value="SEI47755.1"/>
    <property type="molecule type" value="Genomic_DNA"/>
</dbReference>
<feature type="transmembrane region" description="Helical" evidence="1">
    <location>
        <begin position="112"/>
        <end position="129"/>
    </location>
</feature>
<proteinExistence type="predicted"/>
<keyword evidence="1" id="KW-1133">Transmembrane helix</keyword>
<accession>A0A1H6R806</accession>
<keyword evidence="1" id="KW-0472">Membrane</keyword>
<dbReference type="Proteomes" id="UP000199702">
    <property type="component" value="Unassembled WGS sequence"/>
</dbReference>
<keyword evidence="3" id="KW-1185">Reference proteome</keyword>
<evidence type="ECO:0000256" key="1">
    <source>
        <dbReference type="SAM" id="Phobius"/>
    </source>
</evidence>
<dbReference type="RefSeq" id="WP_091308432.1">
    <property type="nucleotide sequence ID" value="NZ_CBCSJU010000001.1"/>
</dbReference>
<sequence length="138" mass="16381">MFETILIITVILTNVTIYFFLNDKERYKPIYLKTSIALITVSLIYYLAFKPETFSLNFLSILFFFSIGLIIMHYMQIPIDNRMDQFVQQNKNNTGLQKMREFQKTIISSTKFLFFPGITIVQIIMILSLEMRLDMIHK</sequence>
<protein>
    <submittedName>
        <fullName evidence="2">Uncharacterized protein</fullName>
    </submittedName>
</protein>
<name>A0A1H6R806_9FLAO</name>
<reference evidence="3" key="1">
    <citation type="submission" date="2016-10" db="EMBL/GenBank/DDBJ databases">
        <authorList>
            <person name="Varghese N."/>
            <person name="Submissions S."/>
        </authorList>
    </citation>
    <scope>NUCLEOTIDE SEQUENCE [LARGE SCALE GENOMIC DNA]</scope>
    <source>
        <strain evidence="3">DSM 17934</strain>
    </source>
</reference>
<gene>
    <name evidence="2" type="ORF">SAMN05660918_0834</name>
</gene>
<organism evidence="2 3">
    <name type="scientific">Flavobacterium terrigena</name>
    <dbReference type="NCBI Taxonomy" id="402734"/>
    <lineage>
        <taxon>Bacteria</taxon>
        <taxon>Pseudomonadati</taxon>
        <taxon>Bacteroidota</taxon>
        <taxon>Flavobacteriia</taxon>
        <taxon>Flavobacteriales</taxon>
        <taxon>Flavobacteriaceae</taxon>
        <taxon>Flavobacterium</taxon>
    </lineage>
</organism>
<feature type="transmembrane region" description="Helical" evidence="1">
    <location>
        <begin position="54"/>
        <end position="75"/>
    </location>
</feature>
<keyword evidence="1" id="KW-0812">Transmembrane</keyword>
<evidence type="ECO:0000313" key="2">
    <source>
        <dbReference type="EMBL" id="SEI47755.1"/>
    </source>
</evidence>
<feature type="transmembrane region" description="Helical" evidence="1">
    <location>
        <begin position="6"/>
        <end position="21"/>
    </location>
</feature>
<dbReference type="AlphaFoldDB" id="A0A1H6R806"/>
<evidence type="ECO:0000313" key="3">
    <source>
        <dbReference type="Proteomes" id="UP000199702"/>
    </source>
</evidence>